<sequence>MLSIAPYPFYSLSLSRSLLSKFIQSSFLPLPLPLSNFNSNSNSTSTSTSTFASTSALFNLSFFRHHCSYSNIGTDLEKVNLILVCSGAIQTSWSGTQVQKIIDKTRFSDLSKDFLQY</sequence>
<evidence type="ECO:0000313" key="1">
    <source>
        <dbReference type="EMBL" id="KAA8566585.1"/>
    </source>
</evidence>
<dbReference type="AlphaFoldDB" id="A0A5M9JHJ3"/>
<reference evidence="1 2" key="1">
    <citation type="submission" date="2019-06" db="EMBL/GenBank/DDBJ databases">
        <title>Genome Sequence of the Brown Rot Fungal Pathogen Monilinia fructicola.</title>
        <authorList>
            <person name="De Miccolis Angelini R.M."/>
            <person name="Landi L."/>
            <person name="Abate D."/>
            <person name="Pollastro S."/>
            <person name="Romanazzi G."/>
            <person name="Faretra F."/>
        </authorList>
    </citation>
    <scope>NUCLEOTIDE SEQUENCE [LARGE SCALE GENOMIC DNA]</scope>
    <source>
        <strain evidence="1 2">Mfrc123</strain>
    </source>
</reference>
<keyword evidence="2" id="KW-1185">Reference proteome</keyword>
<proteinExistence type="predicted"/>
<organism evidence="1 2">
    <name type="scientific">Monilinia fructicola</name>
    <name type="common">Brown rot fungus</name>
    <name type="synonym">Ciboria fructicola</name>
    <dbReference type="NCBI Taxonomy" id="38448"/>
    <lineage>
        <taxon>Eukaryota</taxon>
        <taxon>Fungi</taxon>
        <taxon>Dikarya</taxon>
        <taxon>Ascomycota</taxon>
        <taxon>Pezizomycotina</taxon>
        <taxon>Leotiomycetes</taxon>
        <taxon>Helotiales</taxon>
        <taxon>Sclerotiniaceae</taxon>
        <taxon>Monilinia</taxon>
    </lineage>
</organism>
<gene>
    <name evidence="1" type="ORF">EYC84_009131</name>
</gene>
<dbReference type="Proteomes" id="UP000322873">
    <property type="component" value="Unassembled WGS sequence"/>
</dbReference>
<name>A0A5M9JHJ3_MONFR</name>
<comment type="caution">
    <text evidence="1">The sequence shown here is derived from an EMBL/GenBank/DDBJ whole genome shotgun (WGS) entry which is preliminary data.</text>
</comment>
<evidence type="ECO:0000313" key="2">
    <source>
        <dbReference type="Proteomes" id="UP000322873"/>
    </source>
</evidence>
<accession>A0A5M9JHJ3</accession>
<protein>
    <submittedName>
        <fullName evidence="1">Uncharacterized protein</fullName>
    </submittedName>
</protein>
<dbReference type="EMBL" id="VICG01000012">
    <property type="protein sequence ID" value="KAA8566585.1"/>
    <property type="molecule type" value="Genomic_DNA"/>
</dbReference>